<evidence type="ECO:0000313" key="1">
    <source>
        <dbReference type="EMBL" id="KAG8637554.1"/>
    </source>
</evidence>
<accession>A0ACB7GCF7</accession>
<reference evidence="2" key="1">
    <citation type="journal article" date="2016" name="Nat. Biotechnol.">
        <title>Sequencing wild and cultivated cassava and related species reveals extensive interspecific hybridization and genetic diversity.</title>
        <authorList>
            <person name="Bredeson J.V."/>
            <person name="Lyons J.B."/>
            <person name="Prochnik S.E."/>
            <person name="Wu G.A."/>
            <person name="Ha C.M."/>
            <person name="Edsinger-Gonzales E."/>
            <person name="Grimwood J."/>
            <person name="Schmutz J."/>
            <person name="Rabbi I.Y."/>
            <person name="Egesi C."/>
            <person name="Nauluvula P."/>
            <person name="Lebot V."/>
            <person name="Ndunguru J."/>
            <person name="Mkamilo G."/>
            <person name="Bart R.S."/>
            <person name="Setter T.L."/>
            <person name="Gleadow R.M."/>
            <person name="Kulakow P."/>
            <person name="Ferguson M.E."/>
            <person name="Rounsley S."/>
            <person name="Rokhsar D.S."/>
        </authorList>
    </citation>
    <scope>NUCLEOTIDE SEQUENCE [LARGE SCALE GENOMIC DNA]</scope>
    <source>
        <strain evidence="2">cv. AM560-2</strain>
    </source>
</reference>
<dbReference type="Proteomes" id="UP000091857">
    <property type="component" value="Chromosome 15"/>
</dbReference>
<keyword evidence="2" id="KW-1185">Reference proteome</keyword>
<evidence type="ECO:0000313" key="2">
    <source>
        <dbReference type="Proteomes" id="UP000091857"/>
    </source>
</evidence>
<gene>
    <name evidence="1" type="ORF">MANES_15G134600v8</name>
</gene>
<protein>
    <submittedName>
        <fullName evidence="1">Uncharacterized protein</fullName>
    </submittedName>
</protein>
<name>A0ACB7GCF7_MANES</name>
<proteinExistence type="predicted"/>
<comment type="caution">
    <text evidence="1">The sequence shown here is derived from an EMBL/GenBank/DDBJ whole genome shotgun (WGS) entry which is preliminary data.</text>
</comment>
<dbReference type="EMBL" id="CM004401">
    <property type="protein sequence ID" value="KAG8637554.1"/>
    <property type="molecule type" value="Genomic_DNA"/>
</dbReference>
<sequence length="817" mass="91003">MFLVFILIVSITLGCTGAYSKVGCIKSERDALLQFKQGLTDPSNRLSSWEGEDCCAWEGVGCSKRTGHVVKLNLHNPSSWAMYYSPRRAFCDSSCLGGEINSSLLYLTCLEYFDVSMNNFSYSEIPSFLGSLKNLKYLDLGFAEFSGKVPHELSNLSNLQYLDLRWNYLTIENPIVVSSLSCLKHLDLSGLKLSNQDDCQNNFSSPIPRWLFNISSIQQFDLSSSAFQGSIPREIGNFNFLTILDLSENELDGGLPASIGKLTNLTELYITHSNLNGDIPESIGQLSNLNHLSNLTSLKILFLGQNPLVFNVSPMWAPPFQLGWISISSCKIGPKFPQWLKTQTKLSRIDMSNASISDSIPRWFDNISLSIKGLDLSYNQIMKNLPRFRKLSGDLYSREIYLDSNKFDGPLAPFPSDIAVLDVSNNFLSGHIPQTLSDDGMPLMESLFLSNNQLSGSIPVYLCKMQDLNFLGLANNQLSGRLPGCWQKQQGLLVIDLANNNFSGPVPGSLGSLQQLVSLHLENNNLQGEIPLSLKNLANLRALDLSKNSLSSSVPAWIGGNLSSLRMLNLHSNMIHGEIPLQLCNLVSLRLLDLGRNKMTGPIPRGLEYTKTLQFLFSIDLSGNNFTGKIPKELMSLTNLQNLNQSENNLEGHIPFNIGNMKLLESLDLSRNQLSGSIPPSISNLNFLSHLNLSFNNLSGHIPSGNQIQTLDDKSIYIGNYGLCGFPLKNCTEDDEPRKGYDKVENPTKDEAQKLWFFSGFGMGFTSGFVGVCGILYFKDSWRLAFFAFVDRVYNKLWVVIATKANQLQRKLQWKRV</sequence>
<organism evidence="1 2">
    <name type="scientific">Manihot esculenta</name>
    <name type="common">Cassava</name>
    <name type="synonym">Jatropha manihot</name>
    <dbReference type="NCBI Taxonomy" id="3983"/>
    <lineage>
        <taxon>Eukaryota</taxon>
        <taxon>Viridiplantae</taxon>
        <taxon>Streptophyta</taxon>
        <taxon>Embryophyta</taxon>
        <taxon>Tracheophyta</taxon>
        <taxon>Spermatophyta</taxon>
        <taxon>Magnoliopsida</taxon>
        <taxon>eudicotyledons</taxon>
        <taxon>Gunneridae</taxon>
        <taxon>Pentapetalae</taxon>
        <taxon>rosids</taxon>
        <taxon>fabids</taxon>
        <taxon>Malpighiales</taxon>
        <taxon>Euphorbiaceae</taxon>
        <taxon>Crotonoideae</taxon>
        <taxon>Manihoteae</taxon>
        <taxon>Manihot</taxon>
    </lineage>
</organism>